<dbReference type="EMBL" id="JBHUJC010000001">
    <property type="protein sequence ID" value="MFD2275041.1"/>
    <property type="molecule type" value="Genomic_DNA"/>
</dbReference>
<keyword evidence="3" id="KW-1185">Reference proteome</keyword>
<gene>
    <name evidence="2" type="ORF">ACFSQZ_01040</name>
</gene>
<dbReference type="Proteomes" id="UP001597297">
    <property type="component" value="Unassembled WGS sequence"/>
</dbReference>
<feature type="domain" description="DUF403" evidence="1">
    <location>
        <begin position="1"/>
        <end position="306"/>
    </location>
</feature>
<dbReference type="InterPro" id="IPR051680">
    <property type="entry name" value="ATP-dep_Glu-Cys_Ligase-2"/>
</dbReference>
<comment type="caution">
    <text evidence="2">The sequence shown here is derived from an EMBL/GenBank/DDBJ whole genome shotgun (WGS) entry which is preliminary data.</text>
</comment>
<dbReference type="Pfam" id="PF04168">
    <property type="entry name" value="Alpha-E"/>
    <property type="match status" value="1"/>
</dbReference>
<name>A0ABW5DXJ7_9BACT</name>
<accession>A0ABW5DXJ7</accession>
<proteinExistence type="predicted"/>
<evidence type="ECO:0000259" key="1">
    <source>
        <dbReference type="Pfam" id="PF04168"/>
    </source>
</evidence>
<dbReference type="PANTHER" id="PTHR34595:SF7">
    <property type="entry name" value="SLL1039 PROTEIN"/>
    <property type="match status" value="1"/>
</dbReference>
<protein>
    <submittedName>
        <fullName evidence="2">Alpha-E domain-containing protein</fullName>
    </submittedName>
</protein>
<organism evidence="2 3">
    <name type="scientific">Rubritalea spongiae</name>
    <dbReference type="NCBI Taxonomy" id="430797"/>
    <lineage>
        <taxon>Bacteria</taxon>
        <taxon>Pseudomonadati</taxon>
        <taxon>Verrucomicrobiota</taxon>
        <taxon>Verrucomicrobiia</taxon>
        <taxon>Verrucomicrobiales</taxon>
        <taxon>Rubritaleaceae</taxon>
        <taxon>Rubritalea</taxon>
    </lineage>
</organism>
<dbReference type="PANTHER" id="PTHR34595">
    <property type="entry name" value="BLR5612 PROTEIN"/>
    <property type="match status" value="1"/>
</dbReference>
<dbReference type="RefSeq" id="WP_377095990.1">
    <property type="nucleotide sequence ID" value="NZ_JBHSJM010000001.1"/>
</dbReference>
<sequence length="331" mass="38011">MLSRVANSLYWLSRYLERAENLTRLVDVNRYDALDSIASAKEADPTWSPLLYATCSQVEYEAAKEASEDEIDVSWFITFSTTTHDSIRQCIAQARENARMVRDQISEEMWLELNSFHLFLQSKEAEILWENRPDAFYRRTIKACMLLAGLINATVLQDEGWHFMEAGRYLERADKTTRVLDMLSYQPNPNRGKLASALRSCSALSAYRAENRGEITLDGVIDFLLFSPSFPRSVRFCLRQLDSQLHAISGSYSGSFTNEAERLAGSALAQLNFSSIQNVLNTGYHEYIDGLQLQFNRIGRQIFETYILLPQEINSLPKYGTPHWQQQQQQQ</sequence>
<reference evidence="3" key="1">
    <citation type="journal article" date="2019" name="Int. J. Syst. Evol. Microbiol.">
        <title>The Global Catalogue of Microorganisms (GCM) 10K type strain sequencing project: providing services to taxonomists for standard genome sequencing and annotation.</title>
        <authorList>
            <consortium name="The Broad Institute Genomics Platform"/>
            <consortium name="The Broad Institute Genome Sequencing Center for Infectious Disease"/>
            <person name="Wu L."/>
            <person name="Ma J."/>
        </authorList>
    </citation>
    <scope>NUCLEOTIDE SEQUENCE [LARGE SCALE GENOMIC DNA]</scope>
    <source>
        <strain evidence="3">JCM 16545</strain>
    </source>
</reference>
<evidence type="ECO:0000313" key="2">
    <source>
        <dbReference type="EMBL" id="MFD2275041.1"/>
    </source>
</evidence>
<dbReference type="InterPro" id="IPR007296">
    <property type="entry name" value="DUF403"/>
</dbReference>
<evidence type="ECO:0000313" key="3">
    <source>
        <dbReference type="Proteomes" id="UP001597297"/>
    </source>
</evidence>